<sequence length="119" mass="13490">MNGRIRSSEEARPVGVPPDSPAAPDAWLVCFQLNRLARRLRLHGWSVQFRYEGSPPLLRVWDARIPWLGDSITAARDETDWWFVSSTGERLAPCREPGLAVLMLDRRLGAVVRVLLRGE</sequence>
<feature type="compositionally biased region" description="Basic and acidic residues" evidence="1">
    <location>
        <begin position="1"/>
        <end position="12"/>
    </location>
</feature>
<feature type="region of interest" description="Disordered" evidence="1">
    <location>
        <begin position="1"/>
        <end position="23"/>
    </location>
</feature>
<dbReference type="RefSeq" id="WP_344272460.1">
    <property type="nucleotide sequence ID" value="NZ_BAAAMR010000052.1"/>
</dbReference>
<accession>A0ABN2ZXL1</accession>
<dbReference type="Proteomes" id="UP001501020">
    <property type="component" value="Unassembled WGS sequence"/>
</dbReference>
<name>A0ABN2ZXL1_9ACTN</name>
<protein>
    <submittedName>
        <fullName evidence="2">Uncharacterized protein</fullName>
    </submittedName>
</protein>
<proteinExistence type="predicted"/>
<reference evidence="2 3" key="1">
    <citation type="journal article" date="2019" name="Int. J. Syst. Evol. Microbiol.">
        <title>The Global Catalogue of Microorganisms (GCM) 10K type strain sequencing project: providing services to taxonomists for standard genome sequencing and annotation.</title>
        <authorList>
            <consortium name="The Broad Institute Genomics Platform"/>
            <consortium name="The Broad Institute Genome Sequencing Center for Infectious Disease"/>
            <person name="Wu L."/>
            <person name="Ma J."/>
        </authorList>
    </citation>
    <scope>NUCLEOTIDE SEQUENCE [LARGE SCALE GENOMIC DNA]</scope>
    <source>
        <strain evidence="2 3">JCM 13850</strain>
    </source>
</reference>
<evidence type="ECO:0000256" key="1">
    <source>
        <dbReference type="SAM" id="MobiDB-lite"/>
    </source>
</evidence>
<evidence type="ECO:0000313" key="2">
    <source>
        <dbReference type="EMBL" id="GAA2149446.1"/>
    </source>
</evidence>
<gene>
    <name evidence="2" type="ORF">GCM10009727_52900</name>
</gene>
<organism evidence="2 3">
    <name type="scientific">Actinomadura napierensis</name>
    <dbReference type="NCBI Taxonomy" id="267854"/>
    <lineage>
        <taxon>Bacteria</taxon>
        <taxon>Bacillati</taxon>
        <taxon>Actinomycetota</taxon>
        <taxon>Actinomycetes</taxon>
        <taxon>Streptosporangiales</taxon>
        <taxon>Thermomonosporaceae</taxon>
        <taxon>Actinomadura</taxon>
    </lineage>
</organism>
<keyword evidence="3" id="KW-1185">Reference proteome</keyword>
<dbReference type="EMBL" id="BAAAMR010000052">
    <property type="protein sequence ID" value="GAA2149446.1"/>
    <property type="molecule type" value="Genomic_DNA"/>
</dbReference>
<comment type="caution">
    <text evidence="2">The sequence shown here is derived from an EMBL/GenBank/DDBJ whole genome shotgun (WGS) entry which is preliminary data.</text>
</comment>
<evidence type="ECO:0000313" key="3">
    <source>
        <dbReference type="Proteomes" id="UP001501020"/>
    </source>
</evidence>